<evidence type="ECO:0000256" key="3">
    <source>
        <dbReference type="ARBA" id="ARBA00022989"/>
    </source>
</evidence>
<sequence length="557" mass="59901">MTSLEILMTEQPSGTRSQFTALEKDAPEDPRKTGGRGAHSHLQYLSGWRLSLLTLGRLCLSLMLSSLDITIVSTALITISDDLHAFDQSSWIVNSYLTTYFSALIIWAKMSDLVGRKIMLVTAIVIFLAFSGGCGGAATSTQIIAFRALQGIGGAGIFSMVPIIVAEMVAPEQYGKFNGIVSLALAISFLLGPVLGGAIPQSTTWRWIFLINLPIGVVGLILVLLTMPAGFPDNRPSKAILFSPKKTNLRAEIDFVGFLLLPTACVFLIVAFEEAGVAFAWDSALVITFLVLAFVLLCLFFAWQRFLFSRQSTRQPVIPWVFLKNRVLMGIYIYAVLSGVPFVTLVIEIPQRIQSISNTSTLIAGVRILPYTMSIAVGSAITGGLTAKGRIPPIYVLIMATALQILGTGLLYSIPVKPHIPASFYGYQVLAGMGVGLGLTTLLNIAPFIVEKQLLAVALGGVTQMRILGGAIGVAIATSLLNNTVISTLADIIPAETVSHLLQNLSSMSSLSSHDQVVVQSAFAHGYHKQLAMILGFCAAEVLSIGLMWERTPRRLL</sequence>
<evidence type="ECO:0000256" key="5">
    <source>
        <dbReference type="SAM" id="MobiDB-lite"/>
    </source>
</evidence>
<feature type="transmembrane region" description="Helical" evidence="6">
    <location>
        <begin position="455"/>
        <end position="481"/>
    </location>
</feature>
<evidence type="ECO:0000256" key="2">
    <source>
        <dbReference type="ARBA" id="ARBA00022692"/>
    </source>
</evidence>
<keyword evidence="4 6" id="KW-0472">Membrane</keyword>
<dbReference type="OrthoDB" id="440553at2759"/>
<feature type="domain" description="Major facilitator superfamily (MFS) profile" evidence="7">
    <location>
        <begin position="54"/>
        <end position="553"/>
    </location>
</feature>
<evidence type="ECO:0000256" key="1">
    <source>
        <dbReference type="ARBA" id="ARBA00004141"/>
    </source>
</evidence>
<feature type="transmembrane region" description="Helical" evidence="6">
    <location>
        <begin position="58"/>
        <end position="79"/>
    </location>
</feature>
<feature type="region of interest" description="Disordered" evidence="5">
    <location>
        <begin position="12"/>
        <end position="38"/>
    </location>
</feature>
<dbReference type="PANTHER" id="PTHR23501">
    <property type="entry name" value="MAJOR FACILITATOR SUPERFAMILY"/>
    <property type="match status" value="1"/>
</dbReference>
<dbReference type="PANTHER" id="PTHR23501:SF43">
    <property type="entry name" value="MULTIDRUG TRANSPORTER, PUTATIVE (AFU_ORTHOLOGUE AFUA_6G03040)-RELATED"/>
    <property type="match status" value="1"/>
</dbReference>
<evidence type="ECO:0000256" key="6">
    <source>
        <dbReference type="SAM" id="Phobius"/>
    </source>
</evidence>
<evidence type="ECO:0000259" key="7">
    <source>
        <dbReference type="PROSITE" id="PS50850"/>
    </source>
</evidence>
<feature type="transmembrane region" description="Helical" evidence="6">
    <location>
        <begin position="120"/>
        <end position="138"/>
    </location>
</feature>
<feature type="transmembrane region" description="Helical" evidence="6">
    <location>
        <begin position="144"/>
        <end position="165"/>
    </location>
</feature>
<name>A0A1D9Q742_SCLS1</name>
<dbReference type="GO" id="GO:0016020">
    <property type="term" value="C:membrane"/>
    <property type="evidence" value="ECO:0007669"/>
    <property type="project" value="UniProtKB-SubCell"/>
</dbReference>
<feature type="transmembrane region" description="Helical" evidence="6">
    <location>
        <begin position="284"/>
        <end position="306"/>
    </location>
</feature>
<dbReference type="GO" id="GO:0022857">
    <property type="term" value="F:transmembrane transporter activity"/>
    <property type="evidence" value="ECO:0007669"/>
    <property type="project" value="InterPro"/>
</dbReference>
<dbReference type="AlphaFoldDB" id="A0A1D9Q742"/>
<evidence type="ECO:0000313" key="9">
    <source>
        <dbReference type="Proteomes" id="UP000177798"/>
    </source>
</evidence>
<dbReference type="Proteomes" id="UP000177798">
    <property type="component" value="Chromosome 7"/>
</dbReference>
<organism evidence="8 9">
    <name type="scientific">Sclerotinia sclerotiorum (strain ATCC 18683 / 1980 / Ss-1)</name>
    <name type="common">White mold</name>
    <name type="synonym">Whetzelinia sclerotiorum</name>
    <dbReference type="NCBI Taxonomy" id="665079"/>
    <lineage>
        <taxon>Eukaryota</taxon>
        <taxon>Fungi</taxon>
        <taxon>Dikarya</taxon>
        <taxon>Ascomycota</taxon>
        <taxon>Pezizomycotina</taxon>
        <taxon>Leotiomycetes</taxon>
        <taxon>Helotiales</taxon>
        <taxon>Sclerotiniaceae</taxon>
        <taxon>Sclerotinia</taxon>
    </lineage>
</organism>
<proteinExistence type="predicted"/>
<keyword evidence="2 6" id="KW-0812">Transmembrane</keyword>
<feature type="transmembrane region" description="Helical" evidence="6">
    <location>
        <begin position="205"/>
        <end position="231"/>
    </location>
</feature>
<feature type="transmembrane region" description="Helical" evidence="6">
    <location>
        <begin position="91"/>
        <end position="108"/>
    </location>
</feature>
<gene>
    <name evidence="8" type="ORF">sscle_07g055500</name>
</gene>
<dbReference type="EMBL" id="CP017820">
    <property type="protein sequence ID" value="APA10780.1"/>
    <property type="molecule type" value="Genomic_DNA"/>
</dbReference>
<dbReference type="InterPro" id="IPR011701">
    <property type="entry name" value="MFS"/>
</dbReference>
<dbReference type="SUPFAM" id="SSF103473">
    <property type="entry name" value="MFS general substrate transporter"/>
    <property type="match status" value="2"/>
</dbReference>
<feature type="transmembrane region" description="Helical" evidence="6">
    <location>
        <begin position="368"/>
        <end position="387"/>
    </location>
</feature>
<feature type="transmembrane region" description="Helical" evidence="6">
    <location>
        <begin position="177"/>
        <end position="199"/>
    </location>
</feature>
<feature type="transmembrane region" description="Helical" evidence="6">
    <location>
        <begin position="327"/>
        <end position="348"/>
    </location>
</feature>
<comment type="subcellular location">
    <subcellularLocation>
        <location evidence="1">Membrane</location>
        <topology evidence="1">Multi-pass membrane protein</topology>
    </subcellularLocation>
</comment>
<feature type="transmembrane region" description="Helical" evidence="6">
    <location>
        <begin position="424"/>
        <end position="443"/>
    </location>
</feature>
<dbReference type="InterPro" id="IPR036259">
    <property type="entry name" value="MFS_trans_sf"/>
</dbReference>
<dbReference type="Gene3D" id="1.20.1720.10">
    <property type="entry name" value="Multidrug resistance protein D"/>
    <property type="match status" value="1"/>
</dbReference>
<evidence type="ECO:0000313" key="8">
    <source>
        <dbReference type="EMBL" id="APA10780.1"/>
    </source>
</evidence>
<keyword evidence="3 6" id="KW-1133">Transmembrane helix</keyword>
<feature type="compositionally biased region" description="Basic and acidic residues" evidence="5">
    <location>
        <begin position="22"/>
        <end position="32"/>
    </location>
</feature>
<feature type="transmembrane region" description="Helical" evidence="6">
    <location>
        <begin position="531"/>
        <end position="549"/>
    </location>
</feature>
<dbReference type="InterPro" id="IPR020846">
    <property type="entry name" value="MFS_dom"/>
</dbReference>
<dbReference type="Pfam" id="PF07690">
    <property type="entry name" value="MFS_1"/>
    <property type="match status" value="1"/>
</dbReference>
<dbReference type="VEuPathDB" id="FungiDB:sscle_07g055500"/>
<reference evidence="9" key="1">
    <citation type="journal article" date="2017" name="Genome Biol. Evol.">
        <title>The complete genome sequence of the phytopathogenic fungus Sclerotinia sclerotiorum reveals insights into the genome architecture of broad host range pathogens.</title>
        <authorList>
            <person name="Derbyshire M."/>
            <person name="Denton-Giles M."/>
            <person name="Hegedus D."/>
            <person name="Seifbarghy S."/>
            <person name="Rollins J."/>
            <person name="van Kan J."/>
            <person name="Seidl M.F."/>
            <person name="Faino L."/>
            <person name="Mbengue M."/>
            <person name="Navaud O."/>
            <person name="Raffaele S."/>
            <person name="Hammond-Kosack K."/>
            <person name="Heard S."/>
            <person name="Oliver R."/>
        </authorList>
    </citation>
    <scope>NUCLEOTIDE SEQUENCE [LARGE SCALE GENOMIC DNA]</scope>
    <source>
        <strain evidence="9">ATCC 18683 / 1980 / Ss-1</strain>
    </source>
</reference>
<accession>A0A1D9Q742</accession>
<evidence type="ECO:0000256" key="4">
    <source>
        <dbReference type="ARBA" id="ARBA00023136"/>
    </source>
</evidence>
<dbReference type="PROSITE" id="PS50850">
    <property type="entry name" value="MFS"/>
    <property type="match status" value="1"/>
</dbReference>
<dbReference type="PRINTS" id="PR01036">
    <property type="entry name" value="TCRTETB"/>
</dbReference>
<feature type="transmembrane region" description="Helical" evidence="6">
    <location>
        <begin position="252"/>
        <end position="272"/>
    </location>
</feature>
<protein>
    <recommendedName>
        <fullName evidence="7">Major facilitator superfamily (MFS) profile domain-containing protein</fullName>
    </recommendedName>
</protein>
<feature type="transmembrane region" description="Helical" evidence="6">
    <location>
        <begin position="394"/>
        <end position="412"/>
    </location>
</feature>